<dbReference type="PANTHER" id="PTHR28180:SF2">
    <property type="entry name" value="PEROXISOMAL PROTEIN 2"/>
    <property type="match status" value="1"/>
</dbReference>
<name>A0A0P1KXK2_9SACH</name>
<sequence length="271" mass="30184">MTVQILTAQRLVQLATFHPKLQNTWYLLAAATFSACNEPQEIPRLYHFAMINELWAGQGLKAANKAIEITQETENPQSQLSEAYQDPTPFQKLTTEKFREVLLKSSALTGLPKAINSLRALKTATPEGLEPAAEKVDTGGDMAWTDTKRPAQQDGQQTVRNGIEHWNKIYNKVSGKVANNLNSSYPDLWQFTLCHIYGPLLSYDEVLNAQETSLTIIASLVPQDVNPQLWGHLKGAVNVGCDPETIDAARNLSILVATWCDVRWRAEVVKL</sequence>
<protein>
    <submittedName>
        <fullName evidence="1">LAQU0S19e01200g1_1</fullName>
    </submittedName>
</protein>
<keyword evidence="2" id="KW-1185">Reference proteome</keyword>
<dbReference type="InterPro" id="IPR052999">
    <property type="entry name" value="PTS1_Protein"/>
</dbReference>
<proteinExistence type="predicted"/>
<gene>
    <name evidence="1" type="ORF">LAQU0_S19e01200g</name>
</gene>
<dbReference type="Proteomes" id="UP000236544">
    <property type="component" value="Unassembled WGS sequence"/>
</dbReference>
<evidence type="ECO:0000313" key="2">
    <source>
        <dbReference type="Proteomes" id="UP000236544"/>
    </source>
</evidence>
<dbReference type="InterPro" id="IPR029032">
    <property type="entry name" value="AhpD-like"/>
</dbReference>
<dbReference type="AlphaFoldDB" id="A0A0P1KXK2"/>
<dbReference type="SUPFAM" id="SSF69118">
    <property type="entry name" value="AhpD-like"/>
    <property type="match status" value="1"/>
</dbReference>
<reference evidence="2" key="1">
    <citation type="submission" date="2015-10" db="EMBL/GenBank/DDBJ databases">
        <authorList>
            <person name="Devillers H."/>
        </authorList>
    </citation>
    <scope>NUCLEOTIDE SEQUENCE [LARGE SCALE GENOMIC DNA]</scope>
</reference>
<evidence type="ECO:0000313" key="1">
    <source>
        <dbReference type="EMBL" id="CUS24769.1"/>
    </source>
</evidence>
<accession>A0A0P1KXK2</accession>
<dbReference type="Gene3D" id="1.20.1290.10">
    <property type="entry name" value="AhpD-like"/>
    <property type="match status" value="1"/>
</dbReference>
<dbReference type="EMBL" id="LN890533">
    <property type="protein sequence ID" value="CUS24769.1"/>
    <property type="molecule type" value="Genomic_DNA"/>
</dbReference>
<dbReference type="OrthoDB" id="5537330at2759"/>
<dbReference type="PANTHER" id="PTHR28180">
    <property type="entry name" value="CONSERVED MITOCHONDRIAL PROTEIN-RELATED"/>
    <property type="match status" value="1"/>
</dbReference>
<organism evidence="1 2">
    <name type="scientific">Lachancea quebecensis</name>
    <dbReference type="NCBI Taxonomy" id="1654605"/>
    <lineage>
        <taxon>Eukaryota</taxon>
        <taxon>Fungi</taxon>
        <taxon>Dikarya</taxon>
        <taxon>Ascomycota</taxon>
        <taxon>Saccharomycotina</taxon>
        <taxon>Saccharomycetes</taxon>
        <taxon>Saccharomycetales</taxon>
        <taxon>Saccharomycetaceae</taxon>
        <taxon>Lachancea</taxon>
    </lineage>
</organism>